<name>A0AAV2VQB3_9VIBR</name>
<comment type="caution">
    <text evidence="1">The sequence shown here is derived from an EMBL/GenBank/DDBJ whole genome shotgun (WGS) entry which is preliminary data.</text>
</comment>
<reference evidence="1 2" key="1">
    <citation type="journal article" date="2013" name="ISME J.">
        <title>Comparative genomics of pathogenic lineages of Vibrio nigripulchritudo identifies virulence-associated traits.</title>
        <authorList>
            <person name="Goudenege D."/>
            <person name="Labreuche Y."/>
            <person name="Krin E."/>
            <person name="Ansquer D."/>
            <person name="Mangenot S."/>
            <person name="Calteau A."/>
            <person name="Medigue C."/>
            <person name="Mazel D."/>
            <person name="Polz M.F."/>
            <person name="Le Roux F."/>
        </authorList>
    </citation>
    <scope>NUCLEOTIDE SEQUENCE [LARGE SCALE GENOMIC DNA]</scope>
    <source>
        <strain evidence="1 2">SOn1</strain>
    </source>
</reference>
<dbReference type="AlphaFoldDB" id="A0AAV2VQB3"/>
<evidence type="ECO:0008006" key="3">
    <source>
        <dbReference type="Google" id="ProtNLM"/>
    </source>
</evidence>
<protein>
    <recommendedName>
        <fullName evidence="3">Transposase</fullName>
    </recommendedName>
</protein>
<organism evidence="1 2">
    <name type="scientific">Vibrio nigripulchritudo SOn1</name>
    <dbReference type="NCBI Taxonomy" id="1238450"/>
    <lineage>
        <taxon>Bacteria</taxon>
        <taxon>Pseudomonadati</taxon>
        <taxon>Pseudomonadota</taxon>
        <taxon>Gammaproteobacteria</taxon>
        <taxon>Vibrionales</taxon>
        <taxon>Vibrionaceae</taxon>
        <taxon>Vibrio</taxon>
    </lineage>
</organism>
<dbReference type="EMBL" id="CAOF01000095">
    <property type="protein sequence ID" value="CCO46655.1"/>
    <property type="molecule type" value="Genomic_DNA"/>
</dbReference>
<proteinExistence type="predicted"/>
<dbReference type="Proteomes" id="UP000018211">
    <property type="component" value="Unassembled WGS sequence"/>
</dbReference>
<evidence type="ECO:0000313" key="1">
    <source>
        <dbReference type="EMBL" id="CCO46655.1"/>
    </source>
</evidence>
<accession>A0AAV2VQB3</accession>
<sequence>MKKTQQAIGFDDFSKKIDEIYTAELALSILERFPSLTLEEALKAEAA</sequence>
<evidence type="ECO:0000313" key="2">
    <source>
        <dbReference type="Proteomes" id="UP000018211"/>
    </source>
</evidence>
<gene>
    <name evidence="1" type="ORF">VIBNISOn1_1840038</name>
</gene>